<evidence type="ECO:0000313" key="2">
    <source>
        <dbReference type="Proteomes" id="UP000234323"/>
    </source>
</evidence>
<accession>A0A2I1HS85</accession>
<sequence>MSKVTVLMPKRRLTTLWRIKDDEIKKYKETIINLENHNRELEVDVTVKERIRLKKEEKIIQGKVKEQKDQDTISPTKDE</sequence>
<reference evidence="1 2" key="1">
    <citation type="submission" date="2015-10" db="EMBL/GenBank/DDBJ databases">
        <title>Genome analyses suggest a sexual origin of heterokaryosis in a supposedly ancient asexual fungus.</title>
        <authorList>
            <person name="Ropars J."/>
            <person name="Sedzielewska K."/>
            <person name="Noel J."/>
            <person name="Charron P."/>
            <person name="Farinelli L."/>
            <person name="Marton T."/>
            <person name="Kruger M."/>
            <person name="Pelin A."/>
            <person name="Brachmann A."/>
            <person name="Corradi N."/>
        </authorList>
    </citation>
    <scope>NUCLEOTIDE SEQUENCE [LARGE SCALE GENOMIC DNA]</scope>
    <source>
        <strain evidence="1 2">A4</strain>
    </source>
</reference>
<evidence type="ECO:0000313" key="1">
    <source>
        <dbReference type="EMBL" id="PKY61673.1"/>
    </source>
</evidence>
<dbReference type="AlphaFoldDB" id="A0A2I1HS85"/>
<dbReference type="Proteomes" id="UP000234323">
    <property type="component" value="Unassembled WGS sequence"/>
</dbReference>
<keyword evidence="2" id="KW-1185">Reference proteome</keyword>
<gene>
    <name evidence="1" type="ORF">RhiirA4_486972</name>
</gene>
<comment type="caution">
    <text evidence="1">The sequence shown here is derived from an EMBL/GenBank/DDBJ whole genome shotgun (WGS) entry which is preliminary data.</text>
</comment>
<proteinExistence type="predicted"/>
<protein>
    <submittedName>
        <fullName evidence="1">Uncharacterized protein</fullName>
    </submittedName>
</protein>
<name>A0A2I1HS85_9GLOM</name>
<organism evidence="1 2">
    <name type="scientific">Rhizophagus irregularis</name>
    <dbReference type="NCBI Taxonomy" id="588596"/>
    <lineage>
        <taxon>Eukaryota</taxon>
        <taxon>Fungi</taxon>
        <taxon>Fungi incertae sedis</taxon>
        <taxon>Mucoromycota</taxon>
        <taxon>Glomeromycotina</taxon>
        <taxon>Glomeromycetes</taxon>
        <taxon>Glomerales</taxon>
        <taxon>Glomeraceae</taxon>
        <taxon>Rhizophagus</taxon>
    </lineage>
</organism>
<dbReference type="EMBL" id="LLXI01005694">
    <property type="protein sequence ID" value="PKY61673.1"/>
    <property type="molecule type" value="Genomic_DNA"/>
</dbReference>